<reference evidence="5 6" key="1">
    <citation type="journal article" date="2017" name="Genome Biol. Evol.">
        <title>Comparative Genomic Analysis Identifies a Campylobacter Clade Deficient in Selenium Metabolism.</title>
        <authorList>
            <person name="Miller W.G."/>
            <person name="Yee E."/>
            <person name="Lopes B.S."/>
            <person name="Chapman M.H."/>
            <person name="Huynh S."/>
            <person name="Bono J.L."/>
            <person name="Parker C.T."/>
            <person name="Strachan N.J.C."/>
            <person name="Forbes K.J."/>
        </authorList>
    </citation>
    <scope>NUCLEOTIDE SEQUENCE [LARGE SCALE GENOMIC DNA]</scope>
    <source>
        <strain evidence="3 5">RM8964</strain>
        <strain evidence="4 6">RM9261</strain>
    </source>
</reference>
<dbReference type="GO" id="GO:0016616">
    <property type="term" value="F:oxidoreductase activity, acting on the CH-OH group of donors, NAD or NADP as acceptor"/>
    <property type="evidence" value="ECO:0007669"/>
    <property type="project" value="TreeGrafter"/>
</dbReference>
<evidence type="ECO:0000313" key="3">
    <source>
        <dbReference type="EMBL" id="ARR01580.1"/>
    </source>
</evidence>
<dbReference type="Proteomes" id="UP001318120">
    <property type="component" value="Chromosome"/>
</dbReference>
<organism evidence="3 5">
    <name type="scientific">Campylobacter vicugnae</name>
    <dbReference type="NCBI Taxonomy" id="1660076"/>
    <lineage>
        <taxon>Bacteria</taxon>
        <taxon>Pseudomonadati</taxon>
        <taxon>Campylobacterota</taxon>
        <taxon>Epsilonproteobacteria</taxon>
        <taxon>Campylobacterales</taxon>
        <taxon>Campylobacteraceae</taxon>
        <taxon>Campylobacter</taxon>
    </lineage>
</organism>
<dbReference type="AlphaFoldDB" id="A0A1X9SZC1"/>
<comment type="similarity">
    <text evidence="1 2">Belongs to the short-chain dehydrogenases/reductases (SDR) family.</text>
</comment>
<sequence length="232" mass="25375">MNKLIIITGTSRGIGKNLAQSYLDDGYIVVGCSRSKTSIIHTNYLHYCIDASDEKSVINMVREIGRKFGKIDALINNVGTASLNHILTTTADSADNLYKTNFKSTFLFTKEVARIMAKAKSGSIINISSIAVPLNLEGEAIYASMKAAVESFTKISAKELGVFGIRVNLLGITPTKTNLIKTLPKAKIDSLLSRQIIPKMSEFSDIKSVIDFYIDDKNRLITAQSLYLGGIN</sequence>
<dbReference type="OrthoDB" id="5359522at2"/>
<dbReference type="STRING" id="1660074.CVIC8964_0137"/>
<dbReference type="PRINTS" id="PR00081">
    <property type="entry name" value="GDHRDH"/>
</dbReference>
<dbReference type="InterPro" id="IPR002347">
    <property type="entry name" value="SDR_fam"/>
</dbReference>
<proteinExistence type="inferred from homology"/>
<evidence type="ECO:0000313" key="5">
    <source>
        <dbReference type="Proteomes" id="UP000194265"/>
    </source>
</evidence>
<dbReference type="Pfam" id="PF00106">
    <property type="entry name" value="adh_short"/>
    <property type="match status" value="1"/>
</dbReference>
<dbReference type="EC" id="1.-.-.-" evidence="4"/>
<dbReference type="Gene3D" id="3.40.50.720">
    <property type="entry name" value="NAD(P)-binding Rossmann-like Domain"/>
    <property type="match status" value="1"/>
</dbReference>
<gene>
    <name evidence="3" type="ORF">CVIC8964_0137</name>
    <name evidence="4" type="ORF">CVIC9261_00740</name>
</gene>
<evidence type="ECO:0000313" key="6">
    <source>
        <dbReference type="Proteomes" id="UP001318120"/>
    </source>
</evidence>
<dbReference type="CDD" id="cd05233">
    <property type="entry name" value="SDR_c"/>
    <property type="match status" value="1"/>
</dbReference>
<dbReference type="GeneID" id="93112592"/>
<dbReference type="InterPro" id="IPR036291">
    <property type="entry name" value="NAD(P)-bd_dom_sf"/>
</dbReference>
<dbReference type="PANTHER" id="PTHR42760">
    <property type="entry name" value="SHORT-CHAIN DEHYDROGENASES/REDUCTASES FAMILY MEMBER"/>
    <property type="match status" value="1"/>
</dbReference>
<evidence type="ECO:0000256" key="1">
    <source>
        <dbReference type="ARBA" id="ARBA00006484"/>
    </source>
</evidence>
<evidence type="ECO:0000313" key="4">
    <source>
        <dbReference type="EMBL" id="WWC41895.1"/>
    </source>
</evidence>
<keyword evidence="6" id="KW-1185">Reference proteome</keyword>
<dbReference type="PRINTS" id="PR00080">
    <property type="entry name" value="SDRFAMILY"/>
</dbReference>
<evidence type="ECO:0000256" key="2">
    <source>
        <dbReference type="RuleBase" id="RU000363"/>
    </source>
</evidence>
<reference evidence="4" key="2">
    <citation type="submission" date="2024-02" db="EMBL/GenBank/DDBJ databases">
        <authorList>
            <person name="Miller W.G."/>
            <person name="Yee E."/>
            <person name="Lopes B.S."/>
            <person name="Chapman M.H."/>
            <person name="Huynh S."/>
            <person name="Bono J.L."/>
            <person name="Parker C.T."/>
            <person name="Strachan N.J.C."/>
            <person name="Forbes K.J."/>
        </authorList>
    </citation>
    <scope>NUCLEOTIDE SEQUENCE</scope>
    <source>
        <strain evidence="4">RM9261</strain>
    </source>
</reference>
<dbReference type="Proteomes" id="UP000194265">
    <property type="component" value="Chromosome"/>
</dbReference>
<protein>
    <submittedName>
        <fullName evidence="4">SDR family oxidoreductase</fullName>
        <ecNumber evidence="4">1.-.-.-</ecNumber>
    </submittedName>
    <submittedName>
        <fullName evidence="3">Short chain dehydrogenase/reductase</fullName>
    </submittedName>
</protein>
<keyword evidence="4" id="KW-0560">Oxidoreductase</keyword>
<dbReference type="RefSeq" id="WP_086249290.1">
    <property type="nucleotide sequence ID" value="NZ_CP018791.1"/>
</dbReference>
<dbReference type="EMBL" id="CP144916">
    <property type="protein sequence ID" value="WWC41895.1"/>
    <property type="molecule type" value="Genomic_DNA"/>
</dbReference>
<name>A0A1X9SZC1_9BACT</name>
<accession>A0A1X9SZC1</accession>
<dbReference type="EMBL" id="CP018791">
    <property type="protein sequence ID" value="ARR01580.1"/>
    <property type="molecule type" value="Genomic_DNA"/>
</dbReference>
<dbReference type="SUPFAM" id="SSF51735">
    <property type="entry name" value="NAD(P)-binding Rossmann-fold domains"/>
    <property type="match status" value="1"/>
</dbReference>